<dbReference type="AlphaFoldDB" id="A0A917AGF2"/>
<accession>A0A917AGF2</accession>
<evidence type="ECO:0008006" key="4">
    <source>
        <dbReference type="Google" id="ProtNLM"/>
    </source>
</evidence>
<evidence type="ECO:0000313" key="3">
    <source>
        <dbReference type="Proteomes" id="UP000612855"/>
    </source>
</evidence>
<dbReference type="InterPro" id="IPR009956">
    <property type="entry name" value="Post-segregation_anti-tox_CcdA"/>
</dbReference>
<dbReference type="Proteomes" id="UP000612855">
    <property type="component" value="Unassembled WGS sequence"/>
</dbReference>
<dbReference type="Pfam" id="PF07362">
    <property type="entry name" value="CcdA"/>
    <property type="match status" value="1"/>
</dbReference>
<sequence>MAKTPRKSTSMSLDADLLAEARALGVNISRAAEKGLEEAVKRERTLAWQKEHAGAIQEFNDWIEKNGVPFAEFRKF</sequence>
<keyword evidence="1" id="KW-1277">Toxin-antitoxin system</keyword>
<evidence type="ECO:0000313" key="2">
    <source>
        <dbReference type="EMBL" id="GGE50896.1"/>
    </source>
</evidence>
<dbReference type="EMBL" id="BMFJ01000004">
    <property type="protein sequence ID" value="GGE50896.1"/>
    <property type="molecule type" value="Genomic_DNA"/>
</dbReference>
<dbReference type="RefSeq" id="WP_188479726.1">
    <property type="nucleotide sequence ID" value="NZ_BMFJ01000004.1"/>
</dbReference>
<proteinExistence type="predicted"/>
<organism evidence="2 3">
    <name type="scientific">Primorskyibacter flagellatus</name>
    <dbReference type="NCBI Taxonomy" id="1387277"/>
    <lineage>
        <taxon>Bacteria</taxon>
        <taxon>Pseudomonadati</taxon>
        <taxon>Pseudomonadota</taxon>
        <taxon>Alphaproteobacteria</taxon>
        <taxon>Rhodobacterales</taxon>
        <taxon>Roseobacteraceae</taxon>
        <taxon>Primorskyibacter</taxon>
    </lineage>
</organism>
<gene>
    <name evidence="2" type="ORF">GCM10011360_42390</name>
</gene>
<comment type="caution">
    <text evidence="2">The sequence shown here is derived from an EMBL/GenBank/DDBJ whole genome shotgun (WGS) entry which is preliminary data.</text>
</comment>
<name>A0A917AGF2_9RHOB</name>
<keyword evidence="3" id="KW-1185">Reference proteome</keyword>
<reference evidence="3" key="1">
    <citation type="journal article" date="2019" name="Int. J. Syst. Evol. Microbiol.">
        <title>The Global Catalogue of Microorganisms (GCM) 10K type strain sequencing project: providing services to taxonomists for standard genome sequencing and annotation.</title>
        <authorList>
            <consortium name="The Broad Institute Genomics Platform"/>
            <consortium name="The Broad Institute Genome Sequencing Center for Infectious Disease"/>
            <person name="Wu L."/>
            <person name="Ma J."/>
        </authorList>
    </citation>
    <scope>NUCLEOTIDE SEQUENCE [LARGE SCALE GENOMIC DNA]</scope>
    <source>
        <strain evidence="3">CGMCC 1.12664</strain>
    </source>
</reference>
<protein>
    <recommendedName>
        <fullName evidence="4">Antitoxin CcdA</fullName>
    </recommendedName>
</protein>
<evidence type="ECO:0000256" key="1">
    <source>
        <dbReference type="ARBA" id="ARBA00022649"/>
    </source>
</evidence>